<reference evidence="2 3" key="2">
    <citation type="submission" date="2018-11" db="EMBL/GenBank/DDBJ databases">
        <authorList>
            <consortium name="Pathogen Informatics"/>
        </authorList>
    </citation>
    <scope>NUCLEOTIDE SEQUENCE [LARGE SCALE GENOMIC DNA]</scope>
</reference>
<dbReference type="Proteomes" id="UP000271098">
    <property type="component" value="Unassembled WGS sequence"/>
</dbReference>
<evidence type="ECO:0000313" key="3">
    <source>
        <dbReference type="Proteomes" id="UP000271098"/>
    </source>
</evidence>
<dbReference type="OrthoDB" id="5820935at2759"/>
<accession>A0A183EKU3</accession>
<name>A0A183EKU3_9BILA</name>
<sequence length="86" mass="9469">MSCKRLIEYLNSLQSQMTSTTDCVVPATCTASEKRKASADESDDSAEEYPESFVTLRASLSLPARAADNDENTDKETSFVNVLKKK</sequence>
<reference evidence="4" key="1">
    <citation type="submission" date="2016-06" db="UniProtKB">
        <authorList>
            <consortium name="WormBaseParasite"/>
        </authorList>
    </citation>
    <scope>IDENTIFICATION</scope>
</reference>
<dbReference type="WBParaSite" id="GPUH_0002161101-mRNA-1">
    <property type="protein sequence ID" value="GPUH_0002161101-mRNA-1"/>
    <property type="gene ID" value="GPUH_0002161101"/>
</dbReference>
<feature type="region of interest" description="Disordered" evidence="1">
    <location>
        <begin position="65"/>
        <end position="86"/>
    </location>
</feature>
<evidence type="ECO:0000313" key="2">
    <source>
        <dbReference type="EMBL" id="VDN38550.1"/>
    </source>
</evidence>
<dbReference type="EMBL" id="UYRT01092956">
    <property type="protein sequence ID" value="VDN38550.1"/>
    <property type="molecule type" value="Genomic_DNA"/>
</dbReference>
<dbReference type="AlphaFoldDB" id="A0A183EKU3"/>
<gene>
    <name evidence="2" type="ORF">GPUH_LOCUS21585</name>
</gene>
<evidence type="ECO:0000313" key="4">
    <source>
        <dbReference type="WBParaSite" id="GPUH_0002161101-mRNA-1"/>
    </source>
</evidence>
<organism evidence="4">
    <name type="scientific">Gongylonema pulchrum</name>
    <dbReference type="NCBI Taxonomy" id="637853"/>
    <lineage>
        <taxon>Eukaryota</taxon>
        <taxon>Metazoa</taxon>
        <taxon>Ecdysozoa</taxon>
        <taxon>Nematoda</taxon>
        <taxon>Chromadorea</taxon>
        <taxon>Rhabditida</taxon>
        <taxon>Spirurina</taxon>
        <taxon>Spiruromorpha</taxon>
        <taxon>Spiruroidea</taxon>
        <taxon>Gongylonematidae</taxon>
        <taxon>Gongylonema</taxon>
    </lineage>
</organism>
<evidence type="ECO:0000256" key="1">
    <source>
        <dbReference type="SAM" id="MobiDB-lite"/>
    </source>
</evidence>
<keyword evidence="3" id="KW-1185">Reference proteome</keyword>
<protein>
    <submittedName>
        <fullName evidence="4">BHLH domain-containing protein</fullName>
    </submittedName>
</protein>
<proteinExistence type="predicted"/>